<dbReference type="AlphaFoldDB" id="A0A1S7U790"/>
<name>A0A1S7U790_9HYPH</name>
<evidence type="ECO:0000256" key="6">
    <source>
        <dbReference type="PROSITE-ProRule" id="PRU01362"/>
    </source>
</evidence>
<proteinExistence type="inferred from homology"/>
<dbReference type="Proteomes" id="UP000192140">
    <property type="component" value="Unassembled WGS sequence"/>
</dbReference>
<comment type="caution">
    <text evidence="8">The sequence shown here is derived from an EMBL/GenBank/DDBJ whole genome shotgun (WGS) entry which is preliminary data.</text>
</comment>
<evidence type="ECO:0000313" key="8">
    <source>
        <dbReference type="EMBL" id="CVI62780.1"/>
    </source>
</evidence>
<dbReference type="Pfam" id="PF14487">
    <property type="entry name" value="DarT"/>
    <property type="match status" value="1"/>
</dbReference>
<dbReference type="PROSITE" id="PS52018">
    <property type="entry name" value="DART"/>
    <property type="match status" value="1"/>
</dbReference>
<reference evidence="8" key="1">
    <citation type="submission" date="2016-01" db="EMBL/GenBank/DDBJ databases">
        <authorList>
            <person name="Regsiter A."/>
            <person name="william w."/>
        </authorList>
    </citation>
    <scope>NUCLEOTIDE SEQUENCE</scope>
    <source>
        <strain evidence="8">NCPPB 1641</strain>
    </source>
</reference>
<gene>
    <name evidence="8" type="ORF">AGR7A_pAt10103</name>
</gene>
<protein>
    <recommendedName>
        <fullName evidence="7">DarT domain-containing protein</fullName>
    </recommendedName>
</protein>
<evidence type="ECO:0000256" key="2">
    <source>
        <dbReference type="ARBA" id="ARBA00022676"/>
    </source>
</evidence>
<evidence type="ECO:0000259" key="7">
    <source>
        <dbReference type="PROSITE" id="PS52018"/>
    </source>
</evidence>
<organism evidence="8 9">
    <name type="scientific">Agrobacterium deltaense NCPPB 1641</name>
    <dbReference type="NCBI Taxonomy" id="1183425"/>
    <lineage>
        <taxon>Bacteria</taxon>
        <taxon>Pseudomonadati</taxon>
        <taxon>Pseudomonadota</taxon>
        <taxon>Alphaproteobacteria</taxon>
        <taxon>Hyphomicrobiales</taxon>
        <taxon>Rhizobiaceae</taxon>
        <taxon>Rhizobium/Agrobacterium group</taxon>
        <taxon>Agrobacterium</taxon>
    </lineage>
</organism>
<keyword evidence="1 6" id="KW-1277">Toxin-antitoxin system</keyword>
<dbReference type="GO" id="GO:0016779">
    <property type="term" value="F:nucleotidyltransferase activity"/>
    <property type="evidence" value="ECO:0007669"/>
    <property type="project" value="UniProtKB-UniRule"/>
</dbReference>
<evidence type="ECO:0000256" key="5">
    <source>
        <dbReference type="ARBA" id="ARBA00023125"/>
    </source>
</evidence>
<keyword evidence="5 6" id="KW-0238">DNA-binding</keyword>
<dbReference type="GO" id="GO:0016757">
    <property type="term" value="F:glycosyltransferase activity"/>
    <property type="evidence" value="ECO:0007669"/>
    <property type="project" value="UniProtKB-UniRule"/>
</dbReference>
<comment type="similarity">
    <text evidence="6">Belongs to the DarT ADP-ribosyltransferase family.</text>
</comment>
<dbReference type="InterPro" id="IPR029494">
    <property type="entry name" value="DarT"/>
</dbReference>
<evidence type="ECO:0000313" key="9">
    <source>
        <dbReference type="Proteomes" id="UP000192140"/>
    </source>
</evidence>
<dbReference type="RefSeq" id="WP_080855001.1">
    <property type="nucleotide sequence ID" value="NZ_LT009777.1"/>
</dbReference>
<keyword evidence="2 6" id="KW-0328">Glycosyltransferase</keyword>
<accession>A0A1S7U790</accession>
<sequence length="329" mass="36867">MALSGAFVDSHITTWSATLAASYRPYRGRWPARLFHHAPIENAVAILRDGNLRSRNDAQNARVRDVAGVGVIDARNHAHEFGRIYFRPRTPTQWHIEGIRKPGECSHGENAHAPILIMFVFDARSVLLRDGVSFSDRNMQLASASVGDTEAYFSSIPFQKVYHEGDIAGDRSIIDHRCAEVLVTSPMSLAQTLQWIYCRTDAEASTLLHMLGPDANGWRDRVLVSDDLLVFDKRFVYVEKVAIARDGVVAQFSPRQDYAPIDIHVEVWSSDGAKRVDYRNPASPARPPLPSTSWRFPAQLQDGNYLVKIHLEGHLGFASFMDVGNNIFL</sequence>
<keyword evidence="4 6" id="KW-0548">Nucleotidyltransferase</keyword>
<dbReference type="EMBL" id="FCNP01000048">
    <property type="protein sequence ID" value="CVI62780.1"/>
    <property type="molecule type" value="Genomic_DNA"/>
</dbReference>
<dbReference type="GO" id="GO:0003677">
    <property type="term" value="F:DNA binding"/>
    <property type="evidence" value="ECO:0007669"/>
    <property type="project" value="UniProtKB-UniRule"/>
</dbReference>
<comment type="caution">
    <text evidence="6">Lacks conserved residue(s) required for the propagation of feature annotation.</text>
</comment>
<feature type="binding site" evidence="6">
    <location>
        <position position="75"/>
    </location>
    <ligand>
        <name>NAD(+)</name>
        <dbReference type="ChEBI" id="CHEBI:57540"/>
    </ligand>
</feature>
<keyword evidence="3 6" id="KW-0808">Transferase</keyword>
<feature type="active site" evidence="6">
    <location>
        <position position="180"/>
    </location>
</feature>
<feature type="domain" description="DarT" evidence="7">
    <location>
        <begin position="32"/>
        <end position="230"/>
    </location>
</feature>
<feature type="active site" description="Proton acceptor" evidence="6">
    <location>
        <position position="75"/>
    </location>
</feature>
<evidence type="ECO:0000256" key="1">
    <source>
        <dbReference type="ARBA" id="ARBA00022649"/>
    </source>
</evidence>
<comment type="catalytic activity">
    <reaction evidence="6">
        <text>a thymidine in DNA + NAD(+) = an N-(ADP-alpha-D-ribosyl)-thymidine in DNA + nicotinamide + H(+)</text>
        <dbReference type="Rhea" id="RHEA:71651"/>
        <dbReference type="Rhea" id="RHEA-COMP:13556"/>
        <dbReference type="Rhea" id="RHEA-COMP:18051"/>
        <dbReference type="ChEBI" id="CHEBI:15378"/>
        <dbReference type="ChEBI" id="CHEBI:17154"/>
        <dbReference type="ChEBI" id="CHEBI:57540"/>
        <dbReference type="ChEBI" id="CHEBI:137386"/>
        <dbReference type="ChEBI" id="CHEBI:191199"/>
    </reaction>
</comment>
<keyword evidence="9" id="KW-1185">Reference proteome</keyword>
<feature type="binding site" evidence="6">
    <location>
        <begin position="36"/>
        <end position="38"/>
    </location>
    <ligand>
        <name>NAD(+)</name>
        <dbReference type="ChEBI" id="CHEBI:57540"/>
    </ligand>
</feature>
<evidence type="ECO:0000256" key="3">
    <source>
        <dbReference type="ARBA" id="ARBA00022679"/>
    </source>
</evidence>
<evidence type="ECO:0000256" key="4">
    <source>
        <dbReference type="ARBA" id="ARBA00022695"/>
    </source>
</evidence>